<evidence type="ECO:0000313" key="6">
    <source>
        <dbReference type="Proteomes" id="UP000226192"/>
    </source>
</evidence>
<feature type="transmembrane region" description="Helical" evidence="2">
    <location>
        <begin position="247"/>
        <end position="266"/>
    </location>
</feature>
<dbReference type="InterPro" id="IPR045226">
    <property type="entry name" value="Dsc3"/>
</dbReference>
<comment type="caution">
    <text evidence="5">The sequence shown here is derived from an EMBL/GenBank/DDBJ whole genome shotgun (WGS) entry which is preliminary data.</text>
</comment>
<dbReference type="Pfam" id="PF13373">
    <property type="entry name" value="Dsc3_C"/>
    <property type="match status" value="1"/>
</dbReference>
<evidence type="ECO:0000256" key="1">
    <source>
        <dbReference type="SAM" id="MobiDB-lite"/>
    </source>
</evidence>
<keyword evidence="2" id="KW-0812">Transmembrane</keyword>
<dbReference type="AlphaFoldDB" id="A0A2C5XWP1"/>
<organism evidence="5 6">
    <name type="scientific">Ophiocordyceps australis</name>
    <dbReference type="NCBI Taxonomy" id="1399860"/>
    <lineage>
        <taxon>Eukaryota</taxon>
        <taxon>Fungi</taxon>
        <taxon>Dikarya</taxon>
        <taxon>Ascomycota</taxon>
        <taxon>Pezizomycotina</taxon>
        <taxon>Sordariomycetes</taxon>
        <taxon>Hypocreomycetidae</taxon>
        <taxon>Hypocreales</taxon>
        <taxon>Ophiocordycipitaceae</taxon>
        <taxon>Ophiocordyceps</taxon>
    </lineage>
</organism>
<protein>
    <recommendedName>
        <fullName evidence="7">Ubiquitin-like domain-containing protein</fullName>
    </recommendedName>
</protein>
<dbReference type="OrthoDB" id="2556122at2759"/>
<sequence length="269" mass="28998">MTSAPPPLHLTVRFSTSLADIHLDIPAPQRTSILALKLLLRTRLSSRARLRFIHQGRILADSAALSTVNPTPPPPQPPLHDVKGKGAALPLARVYLNCAIGPDLSPDQLAAEEAAAQKPPCPDGPAEHARRTATAQRPRGFDRLRNAGFSHSEISTLRTQFASVYADRFPPDAPPSPDSQRRLEDAWIDNNAADLPSATPGSPADDAASMSSVLDVLIRGMMIGFFFPLASLTWLLRLTIWSDKWRIFVGSGVALSIIVGTIMGLSGNR</sequence>
<dbReference type="GO" id="GO:0005783">
    <property type="term" value="C:endoplasmic reticulum"/>
    <property type="evidence" value="ECO:0007669"/>
    <property type="project" value="TreeGrafter"/>
</dbReference>
<evidence type="ECO:0008006" key="7">
    <source>
        <dbReference type="Google" id="ProtNLM"/>
    </source>
</evidence>
<feature type="region of interest" description="Disordered" evidence="1">
    <location>
        <begin position="111"/>
        <end position="145"/>
    </location>
</feature>
<dbReference type="GO" id="GO:0044695">
    <property type="term" value="C:Dsc E3 ubiquitin ligase complex"/>
    <property type="evidence" value="ECO:0007669"/>
    <property type="project" value="InterPro"/>
</dbReference>
<evidence type="ECO:0000313" key="5">
    <source>
        <dbReference type="EMBL" id="PHH59530.1"/>
    </source>
</evidence>
<proteinExistence type="predicted"/>
<keyword evidence="2" id="KW-0472">Membrane</keyword>
<keyword evidence="6" id="KW-1185">Reference proteome</keyword>
<evidence type="ECO:0000259" key="3">
    <source>
        <dbReference type="Pfam" id="PF10302"/>
    </source>
</evidence>
<accession>A0A2C5XWP1</accession>
<name>A0A2C5XWP1_9HYPO</name>
<keyword evidence="2" id="KW-1133">Transmembrane helix</keyword>
<dbReference type="EMBL" id="NJET01000199">
    <property type="protein sequence ID" value="PHH59530.1"/>
    <property type="molecule type" value="Genomic_DNA"/>
</dbReference>
<dbReference type="Proteomes" id="UP000226192">
    <property type="component" value="Unassembled WGS sequence"/>
</dbReference>
<evidence type="ECO:0000256" key="2">
    <source>
        <dbReference type="SAM" id="Phobius"/>
    </source>
</evidence>
<dbReference type="SUPFAM" id="SSF54236">
    <property type="entry name" value="Ubiquitin-like"/>
    <property type="match status" value="1"/>
</dbReference>
<dbReference type="Pfam" id="PF10302">
    <property type="entry name" value="Dsc3_N"/>
    <property type="match status" value="1"/>
</dbReference>
<dbReference type="InterPro" id="IPR029071">
    <property type="entry name" value="Ubiquitin-like_domsf"/>
</dbReference>
<reference evidence="5 6" key="1">
    <citation type="submission" date="2017-06" db="EMBL/GenBank/DDBJ databases">
        <title>Ant-infecting Ophiocordyceps genomes reveal a high diversity of potential behavioral manipulation genes and a possible major role for enterotoxins.</title>
        <authorList>
            <person name="De Bekker C."/>
            <person name="Evans H.C."/>
            <person name="Brachmann A."/>
            <person name="Hughes D.P."/>
        </authorList>
    </citation>
    <scope>NUCLEOTIDE SEQUENCE [LARGE SCALE GENOMIC DNA]</scope>
    <source>
        <strain evidence="5 6">Map64</strain>
    </source>
</reference>
<gene>
    <name evidence="5" type="ORF">CDD81_2892</name>
</gene>
<dbReference type="InterPro" id="IPR025390">
    <property type="entry name" value="Dsc3_C"/>
</dbReference>
<dbReference type="InterPro" id="IPR019413">
    <property type="entry name" value="Dsc3_ub-like_dom"/>
</dbReference>
<dbReference type="PANTHER" id="PTHR28049">
    <property type="entry name" value="TRANSMEMBRANE PROTEIN YOR223W"/>
    <property type="match status" value="1"/>
</dbReference>
<feature type="domain" description="DSC E3 ubiquitin ligase complex subunit 3 C-terminal" evidence="4">
    <location>
        <begin position="139"/>
        <end position="262"/>
    </location>
</feature>
<evidence type="ECO:0000259" key="4">
    <source>
        <dbReference type="Pfam" id="PF13373"/>
    </source>
</evidence>
<feature type="transmembrane region" description="Helical" evidence="2">
    <location>
        <begin position="216"/>
        <end position="235"/>
    </location>
</feature>
<dbReference type="PANTHER" id="PTHR28049:SF1">
    <property type="entry name" value="DSC E3 UBIQUITIN LIGASE COMPLEX SUBUNIT 3"/>
    <property type="match status" value="1"/>
</dbReference>
<feature type="domain" description="DSC E3 ubiquitin ligase complex subunit 3 ubiquitin-like" evidence="3">
    <location>
        <begin position="9"/>
        <end position="102"/>
    </location>
</feature>